<gene>
    <name evidence="2" type="ORF">VP01_1186g4</name>
</gene>
<name>A0A0L6VR00_9BASI</name>
<reference evidence="2 3" key="1">
    <citation type="submission" date="2015-08" db="EMBL/GenBank/DDBJ databases">
        <title>Next Generation Sequencing and Analysis of the Genome of Puccinia sorghi L Schw, the Causal Agent of Maize Common Rust.</title>
        <authorList>
            <person name="Rochi L."/>
            <person name="Burguener G."/>
            <person name="Darino M."/>
            <person name="Turjanski A."/>
            <person name="Kreff E."/>
            <person name="Dieguez M.J."/>
            <person name="Sacco F."/>
        </authorList>
    </citation>
    <scope>NUCLEOTIDE SEQUENCE [LARGE SCALE GENOMIC DNA]</scope>
    <source>
        <strain evidence="2 3">RO10H11247</strain>
    </source>
</reference>
<dbReference type="STRING" id="27349.A0A0L6VR00"/>
<proteinExistence type="predicted"/>
<evidence type="ECO:0000256" key="1">
    <source>
        <dbReference type="SAM" id="MobiDB-lite"/>
    </source>
</evidence>
<feature type="compositionally biased region" description="Acidic residues" evidence="1">
    <location>
        <begin position="371"/>
        <end position="381"/>
    </location>
</feature>
<keyword evidence="3" id="KW-1185">Reference proteome</keyword>
<sequence length="394" mass="44363">MSSSKKKQFSCTALAPPQTSTPNHQVSSPKAKAPLKPISPAVAMPKQNPNQMQTAEYPKAFDTVKVIRASMIIPPAMKLIIIVDFRLFSTSTSKDYGVYLNRTRCLPPLQSITSQSFTPTSVKSCSWNLFQNFDYLLDCESYIHFVKSALGKFGLRVWSPNLKEKQDSLYKLACQISTISLFWKCAAAGAYNYMKINKAKLRSKRGWKETAGIHKDNYPKKPSSRKSCVLCTARYKLAVAKMFPECYQQILKEIEAHSDNERHPTKNIFIIKTLPYSLSCCCFRCLPKKLRFPPATQLHQRDFQLSSTARTDANNSLFPKQLEFLIMSGLLTNFQPQVPGRCSTDLNGSEGNSKEDNEEGIDLSAHSPDHSEEDFFPEGEAGDLYNKTFIDDAS</sequence>
<protein>
    <submittedName>
        <fullName evidence="2">Uncharacterized protein</fullName>
    </submittedName>
</protein>
<dbReference type="Proteomes" id="UP000037035">
    <property type="component" value="Unassembled WGS sequence"/>
</dbReference>
<feature type="region of interest" description="Disordered" evidence="1">
    <location>
        <begin position="341"/>
        <end position="394"/>
    </location>
</feature>
<organism evidence="2 3">
    <name type="scientific">Puccinia sorghi</name>
    <dbReference type="NCBI Taxonomy" id="27349"/>
    <lineage>
        <taxon>Eukaryota</taxon>
        <taxon>Fungi</taxon>
        <taxon>Dikarya</taxon>
        <taxon>Basidiomycota</taxon>
        <taxon>Pucciniomycotina</taxon>
        <taxon>Pucciniomycetes</taxon>
        <taxon>Pucciniales</taxon>
        <taxon>Pucciniaceae</taxon>
        <taxon>Puccinia</taxon>
    </lineage>
</organism>
<comment type="caution">
    <text evidence="2">The sequence shown here is derived from an EMBL/GenBank/DDBJ whole genome shotgun (WGS) entry which is preliminary data.</text>
</comment>
<dbReference type="AlphaFoldDB" id="A0A0L6VR00"/>
<feature type="compositionally biased region" description="Polar residues" evidence="1">
    <location>
        <begin position="17"/>
        <end position="28"/>
    </location>
</feature>
<dbReference type="VEuPathDB" id="FungiDB:VP01_1186g4"/>
<feature type="region of interest" description="Disordered" evidence="1">
    <location>
        <begin position="1"/>
        <end position="34"/>
    </location>
</feature>
<evidence type="ECO:0000313" key="3">
    <source>
        <dbReference type="Proteomes" id="UP000037035"/>
    </source>
</evidence>
<accession>A0A0L6VR00</accession>
<dbReference type="EMBL" id="LAVV01002076">
    <property type="protein sequence ID" value="KNZ63116.1"/>
    <property type="molecule type" value="Genomic_DNA"/>
</dbReference>
<evidence type="ECO:0000313" key="2">
    <source>
        <dbReference type="EMBL" id="KNZ63116.1"/>
    </source>
</evidence>
<dbReference type="OrthoDB" id="3254880at2759"/>